<keyword evidence="2 4" id="KW-0853">WD repeat</keyword>
<dbReference type="GO" id="GO:0031931">
    <property type="term" value="C:TORC1 complex"/>
    <property type="evidence" value="ECO:0007669"/>
    <property type="project" value="InterPro"/>
</dbReference>
<gene>
    <name evidence="6" type="ORF">EG328_006334</name>
</gene>
<dbReference type="PROSITE" id="PS50082">
    <property type="entry name" value="WD_REPEATS_2"/>
    <property type="match status" value="2"/>
</dbReference>
<dbReference type="EMBL" id="WNWS01000335">
    <property type="protein sequence ID" value="KAE9970310.1"/>
    <property type="molecule type" value="Genomic_DNA"/>
</dbReference>
<dbReference type="Pfam" id="PF00400">
    <property type="entry name" value="WD40"/>
    <property type="match status" value="3"/>
</dbReference>
<comment type="similarity">
    <text evidence="1">Belongs to the WD repeat LST8 family.</text>
</comment>
<evidence type="ECO:0000313" key="6">
    <source>
        <dbReference type="EMBL" id="KAE9970310.1"/>
    </source>
</evidence>
<evidence type="ECO:0000256" key="3">
    <source>
        <dbReference type="ARBA" id="ARBA00022737"/>
    </source>
</evidence>
<dbReference type="SMART" id="SM00320">
    <property type="entry name" value="WD40"/>
    <property type="match status" value="6"/>
</dbReference>
<dbReference type="GO" id="GO:0031929">
    <property type="term" value="P:TOR signaling"/>
    <property type="evidence" value="ECO:0007669"/>
    <property type="project" value="InterPro"/>
</dbReference>
<dbReference type="InterPro" id="IPR019775">
    <property type="entry name" value="WD40_repeat_CS"/>
</dbReference>
<dbReference type="Proteomes" id="UP000447873">
    <property type="component" value="Unassembled WGS sequence"/>
</dbReference>
<keyword evidence="3" id="KW-0677">Repeat</keyword>
<protein>
    <recommendedName>
        <fullName evidence="8">WD40 repeat-like protein</fullName>
    </recommendedName>
</protein>
<dbReference type="InterPro" id="IPR001680">
    <property type="entry name" value="WD40_rpt"/>
</dbReference>
<dbReference type="GO" id="GO:0031932">
    <property type="term" value="C:TORC2 complex"/>
    <property type="evidence" value="ECO:0007669"/>
    <property type="project" value="InterPro"/>
</dbReference>
<feature type="region of interest" description="Disordered" evidence="5">
    <location>
        <begin position="424"/>
        <end position="443"/>
    </location>
</feature>
<feature type="region of interest" description="Disordered" evidence="5">
    <location>
        <begin position="1"/>
        <end position="20"/>
    </location>
</feature>
<dbReference type="InterPro" id="IPR015943">
    <property type="entry name" value="WD40/YVTN_repeat-like_dom_sf"/>
</dbReference>
<evidence type="ECO:0000256" key="2">
    <source>
        <dbReference type="ARBA" id="ARBA00022574"/>
    </source>
</evidence>
<organism evidence="6 7">
    <name type="scientific">Venturia inaequalis</name>
    <name type="common">Apple scab fungus</name>
    <dbReference type="NCBI Taxonomy" id="5025"/>
    <lineage>
        <taxon>Eukaryota</taxon>
        <taxon>Fungi</taxon>
        <taxon>Dikarya</taxon>
        <taxon>Ascomycota</taxon>
        <taxon>Pezizomycotina</taxon>
        <taxon>Dothideomycetes</taxon>
        <taxon>Pleosporomycetidae</taxon>
        <taxon>Venturiales</taxon>
        <taxon>Venturiaceae</taxon>
        <taxon>Venturia</taxon>
    </lineage>
</organism>
<dbReference type="PANTHER" id="PTHR19842">
    <property type="entry name" value="G BETA-LIKE PROTEIN GBL"/>
    <property type="match status" value="1"/>
</dbReference>
<reference evidence="6 7" key="1">
    <citation type="submission" date="2018-12" db="EMBL/GenBank/DDBJ databases">
        <title>Venturia inaequalis Genome Resource.</title>
        <authorList>
            <person name="Lichtner F.J."/>
        </authorList>
    </citation>
    <scope>NUCLEOTIDE SEQUENCE [LARGE SCALE GENOMIC DNA]</scope>
    <source>
        <strain evidence="6 7">120213</strain>
    </source>
</reference>
<dbReference type="InterPro" id="IPR037588">
    <property type="entry name" value="MLST8"/>
</dbReference>
<proteinExistence type="inferred from homology"/>
<feature type="compositionally biased region" description="Low complexity" evidence="5">
    <location>
        <begin position="108"/>
        <end position="121"/>
    </location>
</feature>
<dbReference type="PROSITE" id="PS00678">
    <property type="entry name" value="WD_REPEATS_1"/>
    <property type="match status" value="2"/>
</dbReference>
<sequence>MAQLGNRAPQVVDLTGDDSDIEFDETSISPFHKAIIEQFGVRSSSVSKPPPTLSKDQDPISRPTTTVAGSISAHVDLTISGPSKTNGSLSRSVSGTNGANTLNPPSPLSFQSSNSSLLNPNGCKDSTNSVSSFTAKTPIPSQKRNAEQAFGTGRRTKTSPLSASIPAVSLSPHKILKISRGTDDKGRAGFGELLSTAEALVTGAQASPLPSLIRPFQSSRVVSSVKQDTAPSLPLPKVFSPPQPQQKSLGSSLRIVPIKDAVSPFIPSQPSNTVATISPTQVSQASSVDTLPTRVCHTAFDSSILPIRQGSPFTEAELVLLIYLKEERGLSWTELDRKMGRTTNCCATKYLRKDVGVKYRKPYLKYRERAAFIKVVLRTMPDATVPKVCQLLSAFIESSSIPEGCSEMYQEILVASYHDYIPDPPRKDATDSSRKPTTVRERLRPGARTEEGAMNVKNMMAREINVDSEVLSDQASVYTGTAYDSDSDIEFHVLARKDYPQGSFVRRRKPYLSRKERKELDSALQTVDWEEGEDWHAISLHLDPTASELEALEQCVNSVFRSNMPSSLTSAVRNASHAQIAEISRQAQLLPQFRDRTQKSIQAMLLDASAAELSHGPMRLRMTSAQSLSSKKQTSTRLLRRELGGAKTALRSIRQTVYDSLAPSKCWTGTSGDVGTLAWSPDGQHFAAGSMCIVDPSSMQYNRQNNLLFGNMQHSTMYELPEHHRAREKPKEGANASHSMHVSQDPRLFFTVSMVDFSRDGLHMFSVGYDNFLRSYQVGDGRCEQRWAVDHGTEVDLLSTSRHLDLLATGSRDIESGIRIYGTHGEMEELSRFGSGKAQTFLDKKVFPSALRWGIHGSVRNYLLAGFAPTSGDEAYVTTHGETCLWDVSRNTPIAVTPPAGNIFDVAWSPRSARFATACSAYSHSKSKGTRSVIRICSPVNLDSWSCRGLELECPARDINDVIFSPYDENYVAAGATDSKVYIWDLRRPDKLLQRFAHGAPLAELEPGRPQEDTDCGVRFCGWGENRERLITGSSDGVVKIWDIHRAPRDAHIQDLASFDTGIMSGAFNHDFSSLLIGEVNGTVNLLEVGVDAPTSLKDLEQFHFEPAATETKSTDVPTAVEEENSGRAIAADLIKTRKIQRRKWGGFPKRQAVQAKKYEGPYDYTPGSDELREKAMAFQKSMMLEIFDAKGKVVRDDKGKVMYHDQCELPLCTTTHIFTTEEEAGDSGRAGDRIPQALREATTRALAGKETKEGKMVPGMLRCSHCHGLARPRVGDREQEDFPLCERCGFSCFRCGGRVKVGLGVETVGCVGCGLEWCVGALGFELVRSASGVVGQEVTTVGHTDRGLLDDRGREGNAAGLGDMGDLLHLVEDYYQDLWADKPYSSL</sequence>
<dbReference type="SUPFAM" id="SSF50978">
    <property type="entry name" value="WD40 repeat-like"/>
    <property type="match status" value="1"/>
</dbReference>
<feature type="compositionally biased region" description="Polar residues" evidence="5">
    <location>
        <begin position="124"/>
        <end position="143"/>
    </location>
</feature>
<feature type="compositionally biased region" description="Polar residues" evidence="5">
    <location>
        <begin position="80"/>
        <end position="101"/>
    </location>
</feature>
<dbReference type="Gene3D" id="2.130.10.10">
    <property type="entry name" value="YVTN repeat-like/Quinoprotein amine dehydrogenase"/>
    <property type="match status" value="1"/>
</dbReference>
<evidence type="ECO:0000256" key="1">
    <source>
        <dbReference type="ARBA" id="ARBA00009890"/>
    </source>
</evidence>
<evidence type="ECO:0000256" key="5">
    <source>
        <dbReference type="SAM" id="MobiDB-lite"/>
    </source>
</evidence>
<feature type="repeat" description="WD" evidence="4">
    <location>
        <begin position="952"/>
        <end position="994"/>
    </location>
</feature>
<name>A0A8H3UHW3_VENIN</name>
<comment type="caution">
    <text evidence="6">The sequence shown here is derived from an EMBL/GenBank/DDBJ whole genome shotgun (WGS) entry which is preliminary data.</text>
</comment>
<evidence type="ECO:0000313" key="7">
    <source>
        <dbReference type="Proteomes" id="UP000447873"/>
    </source>
</evidence>
<dbReference type="InterPro" id="IPR036322">
    <property type="entry name" value="WD40_repeat_dom_sf"/>
</dbReference>
<dbReference type="PANTHER" id="PTHR19842:SF2">
    <property type="entry name" value="WD REPEAT PROTEIN (AFU_ORTHOLOGUE AFUA_5G04300)"/>
    <property type="match status" value="1"/>
</dbReference>
<feature type="repeat" description="WD" evidence="4">
    <location>
        <begin position="1023"/>
        <end position="1044"/>
    </location>
</feature>
<dbReference type="GO" id="GO:0032956">
    <property type="term" value="P:regulation of actin cytoskeleton organization"/>
    <property type="evidence" value="ECO:0007669"/>
    <property type="project" value="TreeGrafter"/>
</dbReference>
<feature type="region of interest" description="Disordered" evidence="5">
    <location>
        <begin position="40"/>
        <end position="163"/>
    </location>
</feature>
<evidence type="ECO:0008006" key="8">
    <source>
        <dbReference type="Google" id="ProtNLM"/>
    </source>
</evidence>
<accession>A0A8H3UHW3</accession>
<evidence type="ECO:0000256" key="4">
    <source>
        <dbReference type="PROSITE-ProRule" id="PRU00221"/>
    </source>
</evidence>